<comment type="caution">
    <text evidence="9">The sequence shown here is derived from an EMBL/GenBank/DDBJ whole genome shotgun (WGS) entry which is preliminary data.</text>
</comment>
<evidence type="ECO:0000256" key="6">
    <source>
        <dbReference type="SAM" id="MobiDB-lite"/>
    </source>
</evidence>
<evidence type="ECO:0000256" key="4">
    <source>
        <dbReference type="ARBA" id="ARBA00023136"/>
    </source>
</evidence>
<feature type="compositionally biased region" description="Acidic residues" evidence="6">
    <location>
        <begin position="295"/>
        <end position="326"/>
    </location>
</feature>
<dbReference type="EMBL" id="SFCI01001566">
    <property type="protein sequence ID" value="TFY75455.1"/>
    <property type="molecule type" value="Genomic_DNA"/>
</dbReference>
<keyword evidence="3" id="KW-1133">Transmembrane helix</keyword>
<evidence type="ECO:0000259" key="8">
    <source>
        <dbReference type="Pfam" id="PF12949"/>
    </source>
</evidence>
<feature type="region of interest" description="Disordered" evidence="6">
    <location>
        <begin position="101"/>
        <end position="351"/>
    </location>
</feature>
<feature type="region of interest" description="Disordered" evidence="6">
    <location>
        <begin position="421"/>
        <end position="443"/>
    </location>
</feature>
<feature type="compositionally biased region" description="Polar residues" evidence="6">
    <location>
        <begin position="118"/>
        <end position="136"/>
    </location>
</feature>
<keyword evidence="5" id="KW-0539">Nucleus</keyword>
<proteinExistence type="predicted"/>
<feature type="domain" description="Man1/Src1-like C-terminal" evidence="7">
    <location>
        <begin position="366"/>
        <end position="488"/>
    </location>
</feature>
<evidence type="ECO:0000313" key="10">
    <source>
        <dbReference type="Proteomes" id="UP000298061"/>
    </source>
</evidence>
<dbReference type="InterPro" id="IPR044780">
    <property type="entry name" value="Heh2/Src1"/>
</dbReference>
<organism evidence="9 10">
    <name type="scientific">Hericium alpestre</name>
    <dbReference type="NCBI Taxonomy" id="135208"/>
    <lineage>
        <taxon>Eukaryota</taxon>
        <taxon>Fungi</taxon>
        <taxon>Dikarya</taxon>
        <taxon>Basidiomycota</taxon>
        <taxon>Agaricomycotina</taxon>
        <taxon>Agaricomycetes</taxon>
        <taxon>Russulales</taxon>
        <taxon>Hericiaceae</taxon>
        <taxon>Hericium</taxon>
    </lineage>
</organism>
<protein>
    <recommendedName>
        <fullName evidence="11">LEM-like domain-containing protein</fullName>
    </recommendedName>
</protein>
<dbReference type="Pfam" id="PF09402">
    <property type="entry name" value="MSC"/>
    <property type="match status" value="1"/>
</dbReference>
<dbReference type="OrthoDB" id="2503928at2759"/>
<feature type="compositionally biased region" description="Basic and acidic residues" evidence="6">
    <location>
        <begin position="327"/>
        <end position="339"/>
    </location>
</feature>
<comment type="subcellular location">
    <subcellularLocation>
        <location evidence="1">Nucleus membrane</location>
    </subcellularLocation>
</comment>
<evidence type="ECO:0000256" key="3">
    <source>
        <dbReference type="ARBA" id="ARBA00022989"/>
    </source>
</evidence>
<dbReference type="Pfam" id="PF12949">
    <property type="entry name" value="HeH"/>
    <property type="match status" value="1"/>
</dbReference>
<keyword evidence="10" id="KW-1185">Reference proteome</keyword>
<dbReference type="STRING" id="135208.A0A4Y9ZLF7"/>
<feature type="compositionally biased region" description="Basic residues" evidence="6">
    <location>
        <begin position="205"/>
        <end position="219"/>
    </location>
</feature>
<evidence type="ECO:0008006" key="11">
    <source>
        <dbReference type="Google" id="ProtNLM"/>
    </source>
</evidence>
<dbReference type="PANTHER" id="PTHR47808">
    <property type="entry name" value="INNER NUCLEAR MEMBRANE PROTEIN HEH2-RELATED"/>
    <property type="match status" value="1"/>
</dbReference>
<dbReference type="Proteomes" id="UP000298061">
    <property type="component" value="Unassembled WGS sequence"/>
</dbReference>
<feature type="compositionally biased region" description="Basic and acidic residues" evidence="6">
    <location>
        <begin position="101"/>
        <end position="110"/>
    </location>
</feature>
<dbReference type="GO" id="GO:0003682">
    <property type="term" value="F:chromatin binding"/>
    <property type="evidence" value="ECO:0007669"/>
    <property type="project" value="InterPro"/>
</dbReference>
<accession>A0A4Y9ZLF7</accession>
<evidence type="ECO:0000256" key="1">
    <source>
        <dbReference type="ARBA" id="ARBA00004126"/>
    </source>
</evidence>
<evidence type="ECO:0000313" key="9">
    <source>
        <dbReference type="EMBL" id="TFY75455.1"/>
    </source>
</evidence>
<dbReference type="PANTHER" id="PTHR47808:SF2">
    <property type="entry name" value="LEM DOMAIN-CONTAINING PROTEIN 2"/>
    <property type="match status" value="1"/>
</dbReference>
<sequence>MSRSMTAAQVIALGEYLEPDFDPATLTVSQLLGVFGFHNIKYPTPYTKPKLIQLFHAEVRPKAAKFKKERLEKEQSIASEEGIKDGVTGRLLTEDKPCAGLHDGVHELPRKNPLWHQPNPSSAQPTLGGPSTRSTQPAEPALMEESEPEEVVVRKVSRGKKTTEGAGSRARRASQFAEDSGWEDNNIFQSGAESSSPARPSPVKPRSRRSAAPKVRKSTRKAESVPPHVSSSPRNSDDEFDDGEAHLPPRSRFAPQLPPDVPKPEPVKKPTSSRQKLSFKPVEHPPSPLRNDNVKEEEPEEELVEESESEDLETLEEDVQEEEETEEAKQVHDVSRRIAEGGAPARRGPPSTRVSLGRFLVCIAILLYWTQIIPFKRQSEAIGFCDAGKDTNDVLEAFRTKYHAVEACNRENRTLLYLPSTLSSSSKPAEGEQATEHDQTPCPTLPVIPLRPDSCTSCPDHATCARDSVTCATGYILRPHPALSWLPFPTTNSLASKQATVPALTELVLKAVSLFDGLPGVGPVALPPR</sequence>
<keyword evidence="4" id="KW-0472">Membrane</keyword>
<dbReference type="GO" id="GO:0034399">
    <property type="term" value="C:nuclear periphery"/>
    <property type="evidence" value="ECO:0007669"/>
    <property type="project" value="TreeGrafter"/>
</dbReference>
<dbReference type="GO" id="GO:0005783">
    <property type="term" value="C:endoplasmic reticulum"/>
    <property type="evidence" value="ECO:0007669"/>
    <property type="project" value="TreeGrafter"/>
</dbReference>
<evidence type="ECO:0000259" key="7">
    <source>
        <dbReference type="Pfam" id="PF09402"/>
    </source>
</evidence>
<gene>
    <name evidence="9" type="ORF">EWM64_g8556</name>
</gene>
<evidence type="ECO:0000256" key="2">
    <source>
        <dbReference type="ARBA" id="ARBA00022692"/>
    </source>
</evidence>
<dbReference type="GO" id="GO:0005637">
    <property type="term" value="C:nuclear inner membrane"/>
    <property type="evidence" value="ECO:0007669"/>
    <property type="project" value="InterPro"/>
</dbReference>
<dbReference type="GO" id="GO:0071763">
    <property type="term" value="P:nuclear membrane organization"/>
    <property type="evidence" value="ECO:0007669"/>
    <property type="project" value="TreeGrafter"/>
</dbReference>
<evidence type="ECO:0000256" key="5">
    <source>
        <dbReference type="ARBA" id="ARBA00023242"/>
    </source>
</evidence>
<dbReference type="InterPro" id="IPR018996">
    <property type="entry name" value="Man1/Src1-like_C"/>
</dbReference>
<feature type="non-terminal residue" evidence="9">
    <location>
        <position position="529"/>
    </location>
</feature>
<dbReference type="AlphaFoldDB" id="A0A4Y9ZLF7"/>
<feature type="domain" description="HeH/LEM" evidence="8">
    <location>
        <begin position="23"/>
        <end position="55"/>
    </location>
</feature>
<name>A0A4Y9ZLF7_9AGAM</name>
<dbReference type="InterPro" id="IPR025856">
    <property type="entry name" value="HeH/LEM_domain"/>
</dbReference>
<reference evidence="9 10" key="1">
    <citation type="submission" date="2019-02" db="EMBL/GenBank/DDBJ databases">
        <title>Genome sequencing of the rare red list fungi Hericium alpestre (H. flagellum).</title>
        <authorList>
            <person name="Buettner E."/>
            <person name="Kellner H."/>
        </authorList>
    </citation>
    <scope>NUCLEOTIDE SEQUENCE [LARGE SCALE GENOMIC DNA]</scope>
    <source>
        <strain evidence="9 10">DSM 108284</strain>
    </source>
</reference>
<keyword evidence="2" id="KW-0812">Transmembrane</keyword>